<dbReference type="EMBL" id="JAGFNK010000016">
    <property type="protein sequence ID" value="KAI9511844.1"/>
    <property type="molecule type" value="Genomic_DNA"/>
</dbReference>
<gene>
    <name evidence="1" type="ORF">F5148DRAFT_203203</name>
</gene>
<accession>A0ACC0UL97</accession>
<protein>
    <submittedName>
        <fullName evidence="1">Uncharacterized protein</fullName>
    </submittedName>
</protein>
<keyword evidence="2" id="KW-1185">Reference proteome</keyword>
<dbReference type="Proteomes" id="UP001207468">
    <property type="component" value="Unassembled WGS sequence"/>
</dbReference>
<evidence type="ECO:0000313" key="2">
    <source>
        <dbReference type="Proteomes" id="UP001207468"/>
    </source>
</evidence>
<name>A0ACC0UL97_9AGAM</name>
<comment type="caution">
    <text evidence="1">The sequence shown here is derived from an EMBL/GenBank/DDBJ whole genome shotgun (WGS) entry which is preliminary data.</text>
</comment>
<organism evidence="1 2">
    <name type="scientific">Russula earlei</name>
    <dbReference type="NCBI Taxonomy" id="71964"/>
    <lineage>
        <taxon>Eukaryota</taxon>
        <taxon>Fungi</taxon>
        <taxon>Dikarya</taxon>
        <taxon>Basidiomycota</taxon>
        <taxon>Agaricomycotina</taxon>
        <taxon>Agaricomycetes</taxon>
        <taxon>Russulales</taxon>
        <taxon>Russulaceae</taxon>
        <taxon>Russula</taxon>
    </lineage>
</organism>
<reference evidence="1" key="1">
    <citation type="submission" date="2021-03" db="EMBL/GenBank/DDBJ databases">
        <title>Evolutionary priming and transition to the ectomycorrhizal habit in an iconic lineage of mushroom-forming fungi: is preadaptation a requirement?</title>
        <authorList>
            <consortium name="DOE Joint Genome Institute"/>
            <person name="Looney B.P."/>
            <person name="Miyauchi S."/>
            <person name="Morin E."/>
            <person name="Drula E."/>
            <person name="Courty P.E."/>
            <person name="Chicoki N."/>
            <person name="Fauchery L."/>
            <person name="Kohler A."/>
            <person name="Kuo A."/>
            <person name="LaButti K."/>
            <person name="Pangilinan J."/>
            <person name="Lipzen A."/>
            <person name="Riley R."/>
            <person name="Andreopoulos W."/>
            <person name="He G."/>
            <person name="Johnson J."/>
            <person name="Barry K.W."/>
            <person name="Grigoriev I.V."/>
            <person name="Nagy L."/>
            <person name="Hibbett D."/>
            <person name="Henrissat B."/>
            <person name="Matheny P.B."/>
            <person name="Labbe J."/>
            <person name="Martin A.F."/>
        </authorList>
    </citation>
    <scope>NUCLEOTIDE SEQUENCE</scope>
    <source>
        <strain evidence="1">BPL698</strain>
    </source>
</reference>
<proteinExistence type="predicted"/>
<sequence length="419" mass="46252">MEEFTEDHSERLRSKEWLVKVDDETSVAYLMKVHPSFADQTCVFLITDTKAVWVEVLSSRKLSRRWSALNTDGDRSCLSHFEEDRWLNRALQYLVDTHSPNVLEALSFAVSGSRYSDLAIDLGGESFKWRWETFSIGPKQSADVLSKQLMMPLFSIAYLALTKTRFSEISHSDLEEVVDRIGQDARRSVSTVFSSPRTCTIFRRLSALFASSDNPPAILDHFEEPELTLPSVDSAAGSERIPTLHTPSVDLQLSQSFNPRGQVKLGSKERPSTKAIAGRQGPGAGVLDQVMTGNPLTRAVGKDDDDDDDDDMLVPSRRQQGPARGTTSSNTAAKSKSTSRASSPAPSVPGTYGPASAARRGGGLTRKTPSSDPDSPPHPSKRAREKGRDRDSDSDDGAKRGELRWRGTKQPIKRVGRRF</sequence>
<evidence type="ECO:0000313" key="1">
    <source>
        <dbReference type="EMBL" id="KAI9511844.1"/>
    </source>
</evidence>